<feature type="domain" description="6-phosphogluconate dehydrogenase NADP-binding" evidence="4">
    <location>
        <begin position="2"/>
        <end position="136"/>
    </location>
</feature>
<feature type="domain" description="Phosphogluconate dehydrogenase NAD-binding putative C-terminal" evidence="5">
    <location>
        <begin position="183"/>
        <end position="250"/>
    </location>
</feature>
<dbReference type="EMBL" id="LDRC01000012">
    <property type="protein sequence ID" value="KTR53565.1"/>
    <property type="molecule type" value="Genomic_DNA"/>
</dbReference>
<dbReference type="SUPFAM" id="SSF48179">
    <property type="entry name" value="6-phosphogluconate dehydrogenase C-terminal domain-like"/>
    <property type="match status" value="1"/>
</dbReference>
<name>A0A147DTH1_9MICO</name>
<evidence type="ECO:0000256" key="3">
    <source>
        <dbReference type="PIRSR" id="PIRSR000103-1"/>
    </source>
</evidence>
<dbReference type="InterPro" id="IPR015814">
    <property type="entry name" value="Pgluconate_DH_NAD-bd_C"/>
</dbReference>
<dbReference type="OrthoDB" id="943692at2"/>
<dbReference type="InterPro" id="IPR036291">
    <property type="entry name" value="NAD(P)-bd_dom_sf"/>
</dbReference>
<organism evidence="6 7">
    <name type="scientific">Curtobacterium oceanosedimentum</name>
    <dbReference type="NCBI Taxonomy" id="465820"/>
    <lineage>
        <taxon>Bacteria</taxon>
        <taxon>Bacillati</taxon>
        <taxon>Actinomycetota</taxon>
        <taxon>Actinomycetes</taxon>
        <taxon>Micrococcales</taxon>
        <taxon>Microbacteriaceae</taxon>
        <taxon>Curtobacterium</taxon>
    </lineage>
</organism>
<gene>
    <name evidence="6" type="ORF">NS359_02930</name>
</gene>
<evidence type="ECO:0000313" key="7">
    <source>
        <dbReference type="Proteomes" id="UP000072763"/>
    </source>
</evidence>
<keyword evidence="2" id="KW-0560">Oxidoreductase</keyword>
<dbReference type="Pfam" id="PF09130">
    <property type="entry name" value="DUF1932"/>
    <property type="match status" value="1"/>
</dbReference>
<feature type="active site" evidence="3">
    <location>
        <position position="160"/>
    </location>
</feature>
<comment type="similarity">
    <text evidence="1">Belongs to the HIBADH-related family.</text>
</comment>
<evidence type="ECO:0000256" key="1">
    <source>
        <dbReference type="ARBA" id="ARBA00009080"/>
    </source>
</evidence>
<dbReference type="PIRSF" id="PIRSF000103">
    <property type="entry name" value="HIBADH"/>
    <property type="match status" value="1"/>
</dbReference>
<dbReference type="GO" id="GO:0050661">
    <property type="term" value="F:NADP binding"/>
    <property type="evidence" value="ECO:0007669"/>
    <property type="project" value="InterPro"/>
</dbReference>
<reference evidence="6 7" key="1">
    <citation type="journal article" date="2016" name="Front. Microbiol.">
        <title>Genomic Resource of Rice Seed Associated Bacteria.</title>
        <authorList>
            <person name="Midha S."/>
            <person name="Bansal K."/>
            <person name="Sharma S."/>
            <person name="Kumar N."/>
            <person name="Patil P.P."/>
            <person name="Chaudhry V."/>
            <person name="Patil P.B."/>
        </authorList>
    </citation>
    <scope>NUCLEOTIDE SEQUENCE [LARGE SCALE GENOMIC DNA]</scope>
    <source>
        <strain evidence="6 7">NS359</strain>
    </source>
</reference>
<proteinExistence type="inferred from homology"/>
<evidence type="ECO:0000259" key="5">
    <source>
        <dbReference type="Pfam" id="PF09130"/>
    </source>
</evidence>
<dbReference type="InterPro" id="IPR013328">
    <property type="entry name" value="6PGD_dom2"/>
</dbReference>
<evidence type="ECO:0000313" key="6">
    <source>
        <dbReference type="EMBL" id="KTR53565.1"/>
    </source>
</evidence>
<accession>A0A147DTH1</accession>
<dbReference type="Gene3D" id="1.10.1040.10">
    <property type="entry name" value="N-(1-d-carboxylethyl)-l-norvaline Dehydrogenase, domain 2"/>
    <property type="match status" value="1"/>
</dbReference>
<sequence>MRVGFIGLGEAGTIYAAAVVAAGHEVRGFDPAPTPAPDGVERLGSVEEVVAASELTIVLTGAALSRSVADTAAGAIAPGSVYADFTTATPEDMLAAEAGIVSAGGRFADVAILGPVPVKGAATETIVSGGAADVVGELLGSLGSDVERVAGPAGTATSRKLLRSVLMKSLATVVVEALEAGRAAGCEDWVHAQIAAQLSGDADAKIERYESGSRKHAVRRAHEMQSVAEYLGRLGVRSEMSSASGRVLERLADEQQQTG</sequence>
<evidence type="ECO:0000256" key="2">
    <source>
        <dbReference type="ARBA" id="ARBA00023002"/>
    </source>
</evidence>
<dbReference type="Pfam" id="PF03446">
    <property type="entry name" value="NAD_binding_2"/>
    <property type="match status" value="1"/>
</dbReference>
<dbReference type="InterPro" id="IPR015815">
    <property type="entry name" value="HIBADH-related"/>
</dbReference>
<dbReference type="InterPro" id="IPR008927">
    <property type="entry name" value="6-PGluconate_DH-like_C_sf"/>
</dbReference>
<dbReference type="RefSeq" id="WP_058748919.1">
    <property type="nucleotide sequence ID" value="NZ_LDRC01000012.1"/>
</dbReference>
<dbReference type="SUPFAM" id="SSF51735">
    <property type="entry name" value="NAD(P)-binding Rossmann-fold domains"/>
    <property type="match status" value="1"/>
</dbReference>
<comment type="caution">
    <text evidence="6">The sequence shown here is derived from an EMBL/GenBank/DDBJ whole genome shotgun (WGS) entry which is preliminary data.</text>
</comment>
<dbReference type="GO" id="GO:0016491">
    <property type="term" value="F:oxidoreductase activity"/>
    <property type="evidence" value="ECO:0007669"/>
    <property type="project" value="UniProtKB-KW"/>
</dbReference>
<dbReference type="AlphaFoldDB" id="A0A147DTH1"/>
<protein>
    <submittedName>
        <fullName evidence="6">Phosphogluconate dehydrogenase</fullName>
    </submittedName>
</protein>
<dbReference type="Gene3D" id="3.40.50.720">
    <property type="entry name" value="NAD(P)-binding Rossmann-like Domain"/>
    <property type="match status" value="1"/>
</dbReference>
<dbReference type="Proteomes" id="UP000072763">
    <property type="component" value="Unassembled WGS sequence"/>
</dbReference>
<dbReference type="PATRIC" id="fig|465820.4.peg.435"/>
<evidence type="ECO:0000259" key="4">
    <source>
        <dbReference type="Pfam" id="PF03446"/>
    </source>
</evidence>
<dbReference type="InterPro" id="IPR006115">
    <property type="entry name" value="6PGDH_NADP-bd"/>
</dbReference>